<evidence type="ECO:0000313" key="3">
    <source>
        <dbReference type="Proteomes" id="UP000467841"/>
    </source>
</evidence>
<comment type="caution">
    <text evidence="2">The sequence shown here is derived from an EMBL/GenBank/DDBJ whole genome shotgun (WGS) entry which is preliminary data.</text>
</comment>
<feature type="region of interest" description="Disordered" evidence="1">
    <location>
        <begin position="1"/>
        <end position="39"/>
    </location>
</feature>
<feature type="compositionally biased region" description="Basic residues" evidence="1">
    <location>
        <begin position="1"/>
        <end position="16"/>
    </location>
</feature>
<dbReference type="EMBL" id="CACVBM020001108">
    <property type="protein sequence ID" value="CAA7031630.1"/>
    <property type="molecule type" value="Genomic_DNA"/>
</dbReference>
<evidence type="ECO:0000256" key="1">
    <source>
        <dbReference type="SAM" id="MobiDB-lite"/>
    </source>
</evidence>
<evidence type="ECO:0000313" key="2">
    <source>
        <dbReference type="EMBL" id="CAA7031630.1"/>
    </source>
</evidence>
<keyword evidence="3" id="KW-1185">Reference proteome</keyword>
<proteinExistence type="predicted"/>
<reference evidence="2" key="1">
    <citation type="submission" date="2020-01" db="EMBL/GenBank/DDBJ databases">
        <authorList>
            <person name="Mishra B."/>
        </authorList>
    </citation>
    <scope>NUCLEOTIDE SEQUENCE [LARGE SCALE GENOMIC DNA]</scope>
</reference>
<name>A0A6D2IMN4_9BRAS</name>
<accession>A0A6D2IMN4</accession>
<gene>
    <name evidence="2" type="ORF">MERR_LOCUS18865</name>
</gene>
<dbReference type="AlphaFoldDB" id="A0A6D2IMN4"/>
<organism evidence="2 3">
    <name type="scientific">Microthlaspi erraticum</name>
    <dbReference type="NCBI Taxonomy" id="1685480"/>
    <lineage>
        <taxon>Eukaryota</taxon>
        <taxon>Viridiplantae</taxon>
        <taxon>Streptophyta</taxon>
        <taxon>Embryophyta</taxon>
        <taxon>Tracheophyta</taxon>
        <taxon>Spermatophyta</taxon>
        <taxon>Magnoliopsida</taxon>
        <taxon>eudicotyledons</taxon>
        <taxon>Gunneridae</taxon>
        <taxon>Pentapetalae</taxon>
        <taxon>rosids</taxon>
        <taxon>malvids</taxon>
        <taxon>Brassicales</taxon>
        <taxon>Brassicaceae</taxon>
        <taxon>Coluteocarpeae</taxon>
        <taxon>Microthlaspi</taxon>
    </lineage>
</organism>
<dbReference type="Proteomes" id="UP000467841">
    <property type="component" value="Unassembled WGS sequence"/>
</dbReference>
<protein>
    <submittedName>
        <fullName evidence="2">Uncharacterized protein</fullName>
    </submittedName>
</protein>
<sequence>MHRAPRGRRARGHGSRGRGDRARCRGGRGQGRGETEAPSVAIASLTQSVSVLLARFPPAIPQGAPGVPPVAEVHSWFSRRLRVWVCRSI</sequence>